<protein>
    <submittedName>
        <fullName evidence="1">Uncharacterized protein</fullName>
    </submittedName>
</protein>
<comment type="caution">
    <text evidence="1">The sequence shown here is derived from an EMBL/GenBank/DDBJ whole genome shotgun (WGS) entry which is preliminary data.</text>
</comment>
<dbReference type="EMBL" id="BAABCW010000029">
    <property type="protein sequence ID" value="GAA3522298.1"/>
    <property type="molecule type" value="Genomic_DNA"/>
</dbReference>
<gene>
    <name evidence="1" type="ORF">GCM10022393_41040</name>
</gene>
<reference evidence="2" key="1">
    <citation type="journal article" date="2019" name="Int. J. Syst. Evol. Microbiol.">
        <title>The Global Catalogue of Microorganisms (GCM) 10K type strain sequencing project: providing services to taxonomists for standard genome sequencing and annotation.</title>
        <authorList>
            <consortium name="The Broad Institute Genomics Platform"/>
            <consortium name="The Broad Institute Genome Sequencing Center for Infectious Disease"/>
            <person name="Wu L."/>
            <person name="Ma J."/>
        </authorList>
    </citation>
    <scope>NUCLEOTIDE SEQUENCE [LARGE SCALE GENOMIC DNA]</scope>
    <source>
        <strain evidence="2">JCM 17106</strain>
    </source>
</reference>
<evidence type="ECO:0000313" key="1">
    <source>
        <dbReference type="EMBL" id="GAA3522298.1"/>
    </source>
</evidence>
<sequence>MLLYNPSQQAYHIEESKNDVILSSNGYKVLRSFSRYDSALTYYKQIIYNTKKVTDGTK</sequence>
<organism evidence="1 2">
    <name type="scientific">Aquimarina addita</name>
    <dbReference type="NCBI Taxonomy" id="870485"/>
    <lineage>
        <taxon>Bacteria</taxon>
        <taxon>Pseudomonadati</taxon>
        <taxon>Bacteroidota</taxon>
        <taxon>Flavobacteriia</taxon>
        <taxon>Flavobacteriales</taxon>
        <taxon>Flavobacteriaceae</taxon>
        <taxon>Aquimarina</taxon>
    </lineage>
</organism>
<keyword evidence="2" id="KW-1185">Reference proteome</keyword>
<name>A0ABP6UX56_9FLAO</name>
<accession>A0ABP6UX56</accession>
<proteinExistence type="predicted"/>
<evidence type="ECO:0000313" key="2">
    <source>
        <dbReference type="Proteomes" id="UP001500459"/>
    </source>
</evidence>
<dbReference type="Proteomes" id="UP001500459">
    <property type="component" value="Unassembled WGS sequence"/>
</dbReference>